<evidence type="ECO:0000256" key="4">
    <source>
        <dbReference type="ARBA" id="ARBA00023125"/>
    </source>
</evidence>
<dbReference type="GO" id="GO:0006355">
    <property type="term" value="P:regulation of DNA-templated transcription"/>
    <property type="evidence" value="ECO:0007669"/>
    <property type="project" value="InterPro"/>
</dbReference>
<protein>
    <submittedName>
        <fullName evidence="10">DNA-binding response regulator</fullName>
    </submittedName>
</protein>
<dbReference type="Gene3D" id="1.10.10.10">
    <property type="entry name" value="Winged helix-like DNA-binding domain superfamily/Winged helix DNA-binding domain"/>
    <property type="match status" value="1"/>
</dbReference>
<dbReference type="InterPro" id="IPR039420">
    <property type="entry name" value="WalR-like"/>
</dbReference>
<keyword evidence="4 7" id="KW-0238">DNA-binding</keyword>
<dbReference type="PROSITE" id="PS51755">
    <property type="entry name" value="OMPR_PHOB"/>
    <property type="match status" value="1"/>
</dbReference>
<keyword evidence="2" id="KW-0902">Two-component regulatory system</keyword>
<dbReference type="GO" id="GO:0000976">
    <property type="term" value="F:transcription cis-regulatory region binding"/>
    <property type="evidence" value="ECO:0007669"/>
    <property type="project" value="TreeGrafter"/>
</dbReference>
<keyword evidence="5" id="KW-0804">Transcription</keyword>
<evidence type="ECO:0000256" key="2">
    <source>
        <dbReference type="ARBA" id="ARBA00023012"/>
    </source>
</evidence>
<feature type="domain" description="Response regulatory" evidence="8">
    <location>
        <begin position="9"/>
        <end position="122"/>
    </location>
</feature>
<evidence type="ECO:0000259" key="8">
    <source>
        <dbReference type="PROSITE" id="PS50110"/>
    </source>
</evidence>
<keyword evidence="1 6" id="KW-0597">Phosphoprotein</keyword>
<evidence type="ECO:0000313" key="11">
    <source>
        <dbReference type="Proteomes" id="UP000619260"/>
    </source>
</evidence>
<dbReference type="PANTHER" id="PTHR48111">
    <property type="entry name" value="REGULATOR OF RPOS"/>
    <property type="match status" value="1"/>
</dbReference>
<evidence type="ECO:0000256" key="1">
    <source>
        <dbReference type="ARBA" id="ARBA00022553"/>
    </source>
</evidence>
<dbReference type="AlphaFoldDB" id="A0A8J3YPH6"/>
<dbReference type="PROSITE" id="PS50110">
    <property type="entry name" value="RESPONSE_REGULATORY"/>
    <property type="match status" value="1"/>
</dbReference>
<evidence type="ECO:0000259" key="9">
    <source>
        <dbReference type="PROSITE" id="PS51755"/>
    </source>
</evidence>
<dbReference type="GO" id="GO:0032993">
    <property type="term" value="C:protein-DNA complex"/>
    <property type="evidence" value="ECO:0007669"/>
    <property type="project" value="TreeGrafter"/>
</dbReference>
<dbReference type="InterPro" id="IPR011006">
    <property type="entry name" value="CheY-like_superfamily"/>
</dbReference>
<dbReference type="InterPro" id="IPR036388">
    <property type="entry name" value="WH-like_DNA-bd_sf"/>
</dbReference>
<dbReference type="Proteomes" id="UP000619260">
    <property type="component" value="Unassembled WGS sequence"/>
</dbReference>
<feature type="DNA-binding region" description="OmpR/PhoB-type" evidence="7">
    <location>
        <begin position="132"/>
        <end position="231"/>
    </location>
</feature>
<dbReference type="Gene3D" id="6.10.250.690">
    <property type="match status" value="1"/>
</dbReference>
<evidence type="ECO:0000256" key="6">
    <source>
        <dbReference type="PROSITE-ProRule" id="PRU00169"/>
    </source>
</evidence>
<name>A0A8J3YPH6_9ACTN</name>
<dbReference type="PANTHER" id="PTHR48111:SF21">
    <property type="entry name" value="DNA-BINDING DUAL MASTER TRANSCRIPTIONAL REGULATOR RPAA"/>
    <property type="match status" value="1"/>
</dbReference>
<dbReference type="CDD" id="cd00383">
    <property type="entry name" value="trans_reg_C"/>
    <property type="match status" value="1"/>
</dbReference>
<evidence type="ECO:0000256" key="5">
    <source>
        <dbReference type="ARBA" id="ARBA00023163"/>
    </source>
</evidence>
<sequence length="254" mass="28230">MTHRTTTGHVLVADGDRTHAEALRRHLESNGYRTTTVRNPRDASEQIRRLAPDLVALDITMLTSNDFEIHRFRPRRSPAPALVLTAHAADDNLMRGLESGADDYLIKPYDARELLVRVRAVLRRVDRVATGPKHRRVGAITVDSENHTVTVGGREIDCTPAEFAILEAMTRRPAQIFSRAQLRQYASGRGGGETNRVIDTHVLNLRRKIEPNPRRPDHLLTVYGLGYKLVDGGMPADGPRGYSVPITAPSARNA</sequence>
<keyword evidence="3" id="KW-0805">Transcription regulation</keyword>
<dbReference type="SMART" id="SM00448">
    <property type="entry name" value="REC"/>
    <property type="match status" value="1"/>
</dbReference>
<dbReference type="SUPFAM" id="SSF52172">
    <property type="entry name" value="CheY-like"/>
    <property type="match status" value="1"/>
</dbReference>
<reference evidence="10" key="1">
    <citation type="submission" date="2021-01" db="EMBL/GenBank/DDBJ databases">
        <title>Whole genome shotgun sequence of Virgisporangium aliadipatigenens NBRC 105644.</title>
        <authorList>
            <person name="Komaki H."/>
            <person name="Tamura T."/>
        </authorList>
    </citation>
    <scope>NUCLEOTIDE SEQUENCE</scope>
    <source>
        <strain evidence="10">NBRC 105644</strain>
    </source>
</reference>
<dbReference type="InterPro" id="IPR001789">
    <property type="entry name" value="Sig_transdc_resp-reg_receiver"/>
</dbReference>
<proteinExistence type="predicted"/>
<dbReference type="Pfam" id="PF00486">
    <property type="entry name" value="Trans_reg_C"/>
    <property type="match status" value="1"/>
</dbReference>
<dbReference type="Pfam" id="PF00072">
    <property type="entry name" value="Response_reg"/>
    <property type="match status" value="1"/>
</dbReference>
<comment type="caution">
    <text evidence="10">The sequence shown here is derived from an EMBL/GenBank/DDBJ whole genome shotgun (WGS) entry which is preliminary data.</text>
</comment>
<organism evidence="10 11">
    <name type="scientific">Virgisporangium aliadipatigenens</name>
    <dbReference type="NCBI Taxonomy" id="741659"/>
    <lineage>
        <taxon>Bacteria</taxon>
        <taxon>Bacillati</taxon>
        <taxon>Actinomycetota</taxon>
        <taxon>Actinomycetes</taxon>
        <taxon>Micromonosporales</taxon>
        <taxon>Micromonosporaceae</taxon>
        <taxon>Virgisporangium</taxon>
    </lineage>
</organism>
<feature type="domain" description="OmpR/PhoB-type" evidence="9">
    <location>
        <begin position="132"/>
        <end position="231"/>
    </location>
</feature>
<keyword evidence="11" id="KW-1185">Reference proteome</keyword>
<dbReference type="SMART" id="SM00862">
    <property type="entry name" value="Trans_reg_C"/>
    <property type="match status" value="1"/>
</dbReference>
<dbReference type="InterPro" id="IPR001867">
    <property type="entry name" value="OmpR/PhoB-type_DNA-bd"/>
</dbReference>
<dbReference type="GO" id="GO:0000156">
    <property type="term" value="F:phosphorelay response regulator activity"/>
    <property type="evidence" value="ECO:0007669"/>
    <property type="project" value="TreeGrafter"/>
</dbReference>
<evidence type="ECO:0000313" key="10">
    <source>
        <dbReference type="EMBL" id="GIJ48182.1"/>
    </source>
</evidence>
<evidence type="ECO:0000256" key="7">
    <source>
        <dbReference type="PROSITE-ProRule" id="PRU01091"/>
    </source>
</evidence>
<dbReference type="EMBL" id="BOPF01000019">
    <property type="protein sequence ID" value="GIJ48182.1"/>
    <property type="molecule type" value="Genomic_DNA"/>
</dbReference>
<evidence type="ECO:0000256" key="3">
    <source>
        <dbReference type="ARBA" id="ARBA00023015"/>
    </source>
</evidence>
<dbReference type="RefSeq" id="WP_203901676.1">
    <property type="nucleotide sequence ID" value="NZ_BOPF01000019.1"/>
</dbReference>
<feature type="modified residue" description="4-aspartylphosphate" evidence="6">
    <location>
        <position position="58"/>
    </location>
</feature>
<accession>A0A8J3YPH6</accession>
<dbReference type="Gene3D" id="3.40.50.2300">
    <property type="match status" value="1"/>
</dbReference>
<gene>
    <name evidence="10" type="ORF">Val02_50680</name>
</gene>
<dbReference type="GO" id="GO:0005829">
    <property type="term" value="C:cytosol"/>
    <property type="evidence" value="ECO:0007669"/>
    <property type="project" value="TreeGrafter"/>
</dbReference>